<feature type="transmembrane region" description="Helical" evidence="14">
    <location>
        <begin position="6"/>
        <end position="29"/>
    </location>
</feature>
<dbReference type="GO" id="GO:0016567">
    <property type="term" value="P:protein ubiquitination"/>
    <property type="evidence" value="ECO:0007669"/>
    <property type="project" value="InterPro"/>
</dbReference>
<comment type="subcellular location">
    <subcellularLocation>
        <location evidence="2">Membrane</location>
        <topology evidence="2">Single-pass membrane protein</topology>
    </subcellularLocation>
</comment>
<evidence type="ECO:0000256" key="13">
    <source>
        <dbReference type="PROSITE-ProRule" id="PRU00175"/>
    </source>
</evidence>
<comment type="catalytic activity">
    <reaction evidence="1">
        <text>S-ubiquitinyl-[E2 ubiquitin-conjugating enzyme]-L-cysteine + [acceptor protein]-L-lysine = [E2 ubiquitin-conjugating enzyme]-L-cysteine + N(6)-ubiquitinyl-[acceptor protein]-L-lysine.</text>
        <dbReference type="EC" id="2.3.2.27"/>
    </reaction>
</comment>
<gene>
    <name evidence="16" type="ORF">KI387_018072</name>
</gene>
<dbReference type="InterPro" id="IPR013083">
    <property type="entry name" value="Znf_RING/FYVE/PHD"/>
</dbReference>
<dbReference type="GO" id="GO:0008270">
    <property type="term" value="F:zinc ion binding"/>
    <property type="evidence" value="ECO:0007669"/>
    <property type="project" value="UniProtKB-KW"/>
</dbReference>
<keyword evidence="17" id="KW-1185">Reference proteome</keyword>
<protein>
    <recommendedName>
        <fullName evidence="4">RING-type E3 ubiquitin transferase</fullName>
        <ecNumber evidence="4">2.3.2.27</ecNumber>
    </recommendedName>
</protein>
<evidence type="ECO:0000256" key="7">
    <source>
        <dbReference type="ARBA" id="ARBA00022723"/>
    </source>
</evidence>
<evidence type="ECO:0000256" key="12">
    <source>
        <dbReference type="ARBA" id="ARBA00023136"/>
    </source>
</evidence>
<dbReference type="FunFam" id="3.30.40.10:FF:000187">
    <property type="entry name" value="E3 ubiquitin-protein ligase ATL6"/>
    <property type="match status" value="1"/>
</dbReference>
<dbReference type="SUPFAM" id="SSF57850">
    <property type="entry name" value="RING/U-box"/>
    <property type="match status" value="1"/>
</dbReference>
<keyword evidence="11 14" id="KW-1133">Transmembrane helix</keyword>
<dbReference type="Proteomes" id="UP000824469">
    <property type="component" value="Unassembled WGS sequence"/>
</dbReference>
<dbReference type="SMART" id="SM00184">
    <property type="entry name" value="RING"/>
    <property type="match status" value="1"/>
</dbReference>
<comment type="caution">
    <text evidence="16">The sequence shown here is derived from an EMBL/GenBank/DDBJ whole genome shotgun (WGS) entry which is preliminary data.</text>
</comment>
<dbReference type="EC" id="2.3.2.27" evidence="4"/>
<evidence type="ECO:0000256" key="14">
    <source>
        <dbReference type="SAM" id="Phobius"/>
    </source>
</evidence>
<dbReference type="PROSITE" id="PS50089">
    <property type="entry name" value="ZF_RING_2"/>
    <property type="match status" value="1"/>
</dbReference>
<feature type="domain" description="RING-type" evidence="15">
    <location>
        <begin position="90"/>
        <end position="132"/>
    </location>
</feature>
<evidence type="ECO:0000256" key="8">
    <source>
        <dbReference type="ARBA" id="ARBA00022771"/>
    </source>
</evidence>
<dbReference type="AlphaFoldDB" id="A0AA38LFY2"/>
<evidence type="ECO:0000256" key="1">
    <source>
        <dbReference type="ARBA" id="ARBA00000900"/>
    </source>
</evidence>
<organism evidence="16 17">
    <name type="scientific">Taxus chinensis</name>
    <name type="common">Chinese yew</name>
    <name type="synonym">Taxus wallichiana var. chinensis</name>
    <dbReference type="NCBI Taxonomy" id="29808"/>
    <lineage>
        <taxon>Eukaryota</taxon>
        <taxon>Viridiplantae</taxon>
        <taxon>Streptophyta</taxon>
        <taxon>Embryophyta</taxon>
        <taxon>Tracheophyta</taxon>
        <taxon>Spermatophyta</taxon>
        <taxon>Pinopsida</taxon>
        <taxon>Pinidae</taxon>
        <taxon>Conifers II</taxon>
        <taxon>Cupressales</taxon>
        <taxon>Taxaceae</taxon>
        <taxon>Taxus</taxon>
    </lineage>
</organism>
<dbReference type="Gene3D" id="3.30.40.10">
    <property type="entry name" value="Zinc/RING finger domain, C3HC4 (zinc finger)"/>
    <property type="match status" value="1"/>
</dbReference>
<evidence type="ECO:0000256" key="6">
    <source>
        <dbReference type="ARBA" id="ARBA00022692"/>
    </source>
</evidence>
<evidence type="ECO:0000259" key="15">
    <source>
        <dbReference type="PROSITE" id="PS50089"/>
    </source>
</evidence>
<sequence>MGTNKVYNIPLVALACGGVVLVIAVTTCWKSIGSMRRNGVSTTENGDVSGFPTEDSSNDDSVGLDRQVIQALPILVYNSQEYRFKEGEKCAVCLSDFMDNDKVRILPSCNHCFHSGCIDRWFSLHSQCPVCRTMVQSNASSSLLNLKNNVGRNNSVSEDVICSNEVEDQNASSDVDQGTS</sequence>
<dbReference type="PANTHER" id="PTHR46913:SF1">
    <property type="entry name" value="RING-H2 FINGER PROTEIN ATL16"/>
    <property type="match status" value="1"/>
</dbReference>
<evidence type="ECO:0000256" key="4">
    <source>
        <dbReference type="ARBA" id="ARBA00012483"/>
    </source>
</evidence>
<reference evidence="16 17" key="1">
    <citation type="journal article" date="2021" name="Nat. Plants">
        <title>The Taxus genome provides insights into paclitaxel biosynthesis.</title>
        <authorList>
            <person name="Xiong X."/>
            <person name="Gou J."/>
            <person name="Liao Q."/>
            <person name="Li Y."/>
            <person name="Zhou Q."/>
            <person name="Bi G."/>
            <person name="Li C."/>
            <person name="Du R."/>
            <person name="Wang X."/>
            <person name="Sun T."/>
            <person name="Guo L."/>
            <person name="Liang H."/>
            <person name="Lu P."/>
            <person name="Wu Y."/>
            <person name="Zhang Z."/>
            <person name="Ro D.K."/>
            <person name="Shang Y."/>
            <person name="Huang S."/>
            <person name="Yan J."/>
        </authorList>
    </citation>
    <scope>NUCLEOTIDE SEQUENCE [LARGE SCALE GENOMIC DNA]</scope>
    <source>
        <strain evidence="16">Ta-2019</strain>
    </source>
</reference>
<evidence type="ECO:0000256" key="10">
    <source>
        <dbReference type="ARBA" id="ARBA00022833"/>
    </source>
</evidence>
<dbReference type="GO" id="GO:0016020">
    <property type="term" value="C:membrane"/>
    <property type="evidence" value="ECO:0007669"/>
    <property type="project" value="UniProtKB-SubCell"/>
</dbReference>
<accession>A0AA38LFY2</accession>
<keyword evidence="7" id="KW-0479">Metal-binding</keyword>
<dbReference type="InterPro" id="IPR044600">
    <property type="entry name" value="ATL1/ATL16-like"/>
</dbReference>
<evidence type="ECO:0000256" key="3">
    <source>
        <dbReference type="ARBA" id="ARBA00004906"/>
    </source>
</evidence>
<dbReference type="GO" id="GO:0061630">
    <property type="term" value="F:ubiquitin protein ligase activity"/>
    <property type="evidence" value="ECO:0007669"/>
    <property type="project" value="UniProtKB-EC"/>
</dbReference>
<dbReference type="Pfam" id="PF13639">
    <property type="entry name" value="zf-RING_2"/>
    <property type="match status" value="1"/>
</dbReference>
<proteinExistence type="predicted"/>
<keyword evidence="10" id="KW-0862">Zinc</keyword>
<keyword evidence="6 14" id="KW-0812">Transmembrane</keyword>
<dbReference type="InterPro" id="IPR001841">
    <property type="entry name" value="Znf_RING"/>
</dbReference>
<dbReference type="PANTHER" id="PTHR46913">
    <property type="entry name" value="RING-H2 FINGER PROTEIN ATL16"/>
    <property type="match status" value="1"/>
</dbReference>
<comment type="pathway">
    <text evidence="3">Protein modification; protein ubiquitination.</text>
</comment>
<evidence type="ECO:0000256" key="5">
    <source>
        <dbReference type="ARBA" id="ARBA00022679"/>
    </source>
</evidence>
<keyword evidence="8 13" id="KW-0863">Zinc-finger</keyword>
<evidence type="ECO:0000256" key="11">
    <source>
        <dbReference type="ARBA" id="ARBA00022989"/>
    </source>
</evidence>
<evidence type="ECO:0000256" key="2">
    <source>
        <dbReference type="ARBA" id="ARBA00004167"/>
    </source>
</evidence>
<evidence type="ECO:0000256" key="9">
    <source>
        <dbReference type="ARBA" id="ARBA00022786"/>
    </source>
</evidence>
<feature type="non-terminal residue" evidence="16">
    <location>
        <position position="180"/>
    </location>
</feature>
<name>A0AA38LFY2_TAXCH</name>
<dbReference type="CDD" id="cd16461">
    <property type="entry name" value="RING-H2_EL5-like"/>
    <property type="match status" value="1"/>
</dbReference>
<evidence type="ECO:0000313" key="16">
    <source>
        <dbReference type="EMBL" id="KAH9323433.1"/>
    </source>
</evidence>
<evidence type="ECO:0000313" key="17">
    <source>
        <dbReference type="Proteomes" id="UP000824469"/>
    </source>
</evidence>
<dbReference type="PROSITE" id="PS51257">
    <property type="entry name" value="PROKAR_LIPOPROTEIN"/>
    <property type="match status" value="1"/>
</dbReference>
<keyword evidence="12 14" id="KW-0472">Membrane</keyword>
<keyword evidence="9" id="KW-0833">Ubl conjugation pathway</keyword>
<dbReference type="EMBL" id="JAHRHJ020000003">
    <property type="protein sequence ID" value="KAH9323433.1"/>
    <property type="molecule type" value="Genomic_DNA"/>
</dbReference>
<keyword evidence="5" id="KW-0808">Transferase</keyword>